<evidence type="ECO:0000256" key="3">
    <source>
        <dbReference type="ARBA" id="ARBA00020902"/>
    </source>
</evidence>
<comment type="catalytic activity">
    <reaction evidence="9">
        <text>a lipid X + a UDP-2-N,3-O-bis[(3R)-3-hydroxyacyl]-alpha-D-glucosamine = a lipid A disaccharide + UDP + H(+)</text>
        <dbReference type="Rhea" id="RHEA:67828"/>
        <dbReference type="ChEBI" id="CHEBI:15378"/>
        <dbReference type="ChEBI" id="CHEBI:58223"/>
        <dbReference type="ChEBI" id="CHEBI:137748"/>
        <dbReference type="ChEBI" id="CHEBI:176338"/>
        <dbReference type="ChEBI" id="CHEBI:176343"/>
        <dbReference type="EC" id="2.4.1.182"/>
    </reaction>
</comment>
<keyword evidence="6" id="KW-0328">Glycosyltransferase</keyword>
<dbReference type="InterPro" id="IPR003835">
    <property type="entry name" value="Glyco_trans_19"/>
</dbReference>
<keyword evidence="8" id="KW-0443">Lipid metabolism</keyword>
<evidence type="ECO:0000256" key="10">
    <source>
        <dbReference type="NCBIfam" id="TIGR00215"/>
    </source>
</evidence>
<evidence type="ECO:0000256" key="9">
    <source>
        <dbReference type="ARBA" id="ARBA00048975"/>
    </source>
</evidence>
<evidence type="ECO:0000256" key="2">
    <source>
        <dbReference type="ARBA" id="ARBA00012687"/>
    </source>
</evidence>
<evidence type="ECO:0000313" key="12">
    <source>
        <dbReference type="Proteomes" id="UP000032900"/>
    </source>
</evidence>
<dbReference type="NCBIfam" id="TIGR00215">
    <property type="entry name" value="lpxB"/>
    <property type="match status" value="1"/>
</dbReference>
<organism evidence="11 12">
    <name type="scientific">Geofilum rubicundum JCM 15548</name>
    <dbReference type="NCBI Taxonomy" id="1236989"/>
    <lineage>
        <taxon>Bacteria</taxon>
        <taxon>Pseudomonadati</taxon>
        <taxon>Bacteroidota</taxon>
        <taxon>Bacteroidia</taxon>
        <taxon>Marinilabiliales</taxon>
        <taxon>Marinilabiliaceae</taxon>
        <taxon>Geofilum</taxon>
    </lineage>
</organism>
<proteinExistence type="predicted"/>
<keyword evidence="7" id="KW-0808">Transferase</keyword>
<protein>
    <recommendedName>
        <fullName evidence="3 10">Lipid-A-disaccharide synthase</fullName>
        <ecNumber evidence="2 10">2.4.1.182</ecNumber>
    </recommendedName>
</protein>
<evidence type="ECO:0000256" key="1">
    <source>
        <dbReference type="ARBA" id="ARBA00002056"/>
    </source>
</evidence>
<accession>A0A0E9M337</accession>
<reference evidence="11 12" key="1">
    <citation type="journal article" date="2015" name="Microbes Environ.">
        <title>Distribution and evolution of nitrogen fixation genes in the phylum bacteroidetes.</title>
        <authorList>
            <person name="Inoue J."/>
            <person name="Oshima K."/>
            <person name="Suda W."/>
            <person name="Sakamoto M."/>
            <person name="Iino T."/>
            <person name="Noda S."/>
            <person name="Hongoh Y."/>
            <person name="Hattori M."/>
            <person name="Ohkuma M."/>
        </authorList>
    </citation>
    <scope>NUCLEOTIDE SEQUENCE [LARGE SCALE GENOMIC DNA]</scope>
    <source>
        <strain evidence="11">JCM 15548</strain>
    </source>
</reference>
<dbReference type="PANTHER" id="PTHR30372">
    <property type="entry name" value="LIPID-A-DISACCHARIDE SYNTHASE"/>
    <property type="match status" value="1"/>
</dbReference>
<evidence type="ECO:0000256" key="6">
    <source>
        <dbReference type="ARBA" id="ARBA00022676"/>
    </source>
</evidence>
<name>A0A0E9M337_9BACT</name>
<comment type="caution">
    <text evidence="11">The sequence shown here is derived from an EMBL/GenBank/DDBJ whole genome shotgun (WGS) entry which is preliminary data.</text>
</comment>
<evidence type="ECO:0000313" key="11">
    <source>
        <dbReference type="EMBL" id="GAO31821.1"/>
    </source>
</evidence>
<dbReference type="GO" id="GO:0005543">
    <property type="term" value="F:phospholipid binding"/>
    <property type="evidence" value="ECO:0007669"/>
    <property type="project" value="TreeGrafter"/>
</dbReference>
<dbReference type="GO" id="GO:0009245">
    <property type="term" value="P:lipid A biosynthetic process"/>
    <property type="evidence" value="ECO:0007669"/>
    <property type="project" value="UniProtKB-UniRule"/>
</dbReference>
<sequence>MKYYIIAGEASGDLHASNLMRALKKYDAMAHFRFWGGDLMAAEGGQMVKHYRETAYMGLFEVLMNLRAIFRNFKWCEKDVLAYQPDVVILVDYPGFNLRMAKFAKLQGFKTFYYIAPKIWAWNTRRALKIKKYVDKVFTILPFETDFYARFNVPVVYSGNPLMDAIDNRPHKEEGRQAFTQRIGLPDKPIIALLAGSRRQEIDRLLPDMMEMIPHFPDFQFVIAGAPSFSMADYEPYLSGKDRLSVVFGQTYNLLENAHVALVTSGTATLEAGLLKCPQVVCYKMWGVDLPILWPKR</sequence>
<dbReference type="GO" id="GO:0016020">
    <property type="term" value="C:membrane"/>
    <property type="evidence" value="ECO:0007669"/>
    <property type="project" value="GOC"/>
</dbReference>
<dbReference type="EMBL" id="BAZW01000063">
    <property type="protein sequence ID" value="GAO31821.1"/>
    <property type="molecule type" value="Genomic_DNA"/>
</dbReference>
<dbReference type="PANTHER" id="PTHR30372:SF4">
    <property type="entry name" value="LIPID-A-DISACCHARIDE SYNTHASE, MITOCHONDRIAL-RELATED"/>
    <property type="match status" value="1"/>
</dbReference>
<evidence type="ECO:0000256" key="4">
    <source>
        <dbReference type="ARBA" id="ARBA00022516"/>
    </source>
</evidence>
<dbReference type="EC" id="2.4.1.182" evidence="2 10"/>
<dbReference type="SUPFAM" id="SSF53756">
    <property type="entry name" value="UDP-Glycosyltransferase/glycogen phosphorylase"/>
    <property type="match status" value="1"/>
</dbReference>
<dbReference type="STRING" id="1236989.JCM15548_14221"/>
<evidence type="ECO:0000256" key="7">
    <source>
        <dbReference type="ARBA" id="ARBA00022679"/>
    </source>
</evidence>
<dbReference type="Proteomes" id="UP000032900">
    <property type="component" value="Unassembled WGS sequence"/>
</dbReference>
<evidence type="ECO:0000256" key="8">
    <source>
        <dbReference type="ARBA" id="ARBA00023098"/>
    </source>
</evidence>
<keyword evidence="4" id="KW-0444">Lipid biosynthesis</keyword>
<dbReference type="RefSeq" id="WP_262487135.1">
    <property type="nucleotide sequence ID" value="NZ_BAZW01000063.1"/>
</dbReference>
<dbReference type="GO" id="GO:0008915">
    <property type="term" value="F:lipid-A-disaccharide synthase activity"/>
    <property type="evidence" value="ECO:0007669"/>
    <property type="project" value="UniProtKB-UniRule"/>
</dbReference>
<dbReference type="AlphaFoldDB" id="A0A0E9M337"/>
<keyword evidence="12" id="KW-1185">Reference proteome</keyword>
<gene>
    <name evidence="11" type="ORF">JCM15548_14221</name>
</gene>
<dbReference type="Pfam" id="PF02684">
    <property type="entry name" value="LpxB"/>
    <property type="match status" value="1"/>
</dbReference>
<keyword evidence="5" id="KW-0441">Lipid A biosynthesis</keyword>
<evidence type="ECO:0000256" key="5">
    <source>
        <dbReference type="ARBA" id="ARBA00022556"/>
    </source>
</evidence>
<comment type="function">
    <text evidence="1">Condensation of UDP-2,3-diacylglucosamine and 2,3-diacylglucosamine-1-phosphate to form lipid A disaccharide, a precursor of lipid A, a phosphorylated glycolipid that anchors the lipopolysaccharide to the outer membrane of the cell.</text>
</comment>